<dbReference type="RefSeq" id="WP_007206256.1">
    <property type="nucleotide sequence ID" value="NZ_CH672414.1"/>
</dbReference>
<dbReference type="AlphaFoldDB" id="A3V289"/>
<evidence type="ECO:0000313" key="1">
    <source>
        <dbReference type="EMBL" id="EAQ07470.1"/>
    </source>
</evidence>
<dbReference type="HOGENOM" id="CLU_594316_0_0_5"/>
<gene>
    <name evidence="1" type="ORF">SKA53_11573</name>
</gene>
<dbReference type="Proteomes" id="UP000004507">
    <property type="component" value="Unassembled WGS sequence"/>
</dbReference>
<accession>A3V289</accession>
<evidence type="ECO:0008006" key="3">
    <source>
        <dbReference type="Google" id="ProtNLM"/>
    </source>
</evidence>
<dbReference type="eggNOG" id="COG4424">
    <property type="taxonomic scope" value="Bacteria"/>
</dbReference>
<dbReference type="Gene3D" id="3.40.50.300">
    <property type="entry name" value="P-loop containing nucleotide triphosphate hydrolases"/>
    <property type="match status" value="1"/>
</dbReference>
<comment type="caution">
    <text evidence="1">The sequence shown here is derived from an EMBL/GenBank/DDBJ whole genome shotgun (WGS) entry which is preliminary data.</text>
</comment>
<protein>
    <recommendedName>
        <fullName evidence="3">Nodulation protein NodH</fullName>
    </recommendedName>
</protein>
<organism evidence="1 2">
    <name type="scientific">Yoonia vestfoldensis SKA53</name>
    <dbReference type="NCBI Taxonomy" id="314232"/>
    <lineage>
        <taxon>Bacteria</taxon>
        <taxon>Pseudomonadati</taxon>
        <taxon>Pseudomonadota</taxon>
        <taxon>Alphaproteobacteria</taxon>
        <taxon>Rhodobacterales</taxon>
        <taxon>Paracoccaceae</taxon>
        <taxon>Yoonia</taxon>
    </lineage>
</organism>
<evidence type="ECO:0000313" key="2">
    <source>
        <dbReference type="Proteomes" id="UP000004507"/>
    </source>
</evidence>
<dbReference type="STRING" id="314232.SKA53_11573"/>
<name>A3V289_9RHOB</name>
<dbReference type="InterPro" id="IPR027417">
    <property type="entry name" value="P-loop_NTPase"/>
</dbReference>
<keyword evidence="2" id="KW-1185">Reference proteome</keyword>
<dbReference type="OrthoDB" id="7802556at2"/>
<proteinExistence type="predicted"/>
<dbReference type="EMBL" id="AAMS01000002">
    <property type="protein sequence ID" value="EAQ07470.1"/>
    <property type="molecule type" value="Genomic_DNA"/>
</dbReference>
<dbReference type="SUPFAM" id="SSF52540">
    <property type="entry name" value="P-loop containing nucleoside triphosphate hydrolases"/>
    <property type="match status" value="1"/>
</dbReference>
<reference evidence="1 2" key="1">
    <citation type="submission" date="2006-01" db="EMBL/GenBank/DDBJ databases">
        <authorList>
            <person name="Hagstrom A."/>
            <person name="Ferriera S."/>
            <person name="Johnson J."/>
            <person name="Kravitz S."/>
            <person name="Halpern A."/>
            <person name="Remington K."/>
            <person name="Beeson K."/>
            <person name="Tran B."/>
            <person name="Rogers Y.-H."/>
            <person name="Friedman R."/>
            <person name="Venter J.C."/>
        </authorList>
    </citation>
    <scope>NUCLEOTIDE SEQUENCE [LARGE SCALE GENOMIC DNA]</scope>
    <source>
        <strain evidence="1 2">SKA53</strain>
    </source>
</reference>
<sequence>MTHFDYFIILADMRTGSNFLESNLNAVDGLSCLGEAFNPSFIGYPMQEALFGISLDQREADPQGLLDAIKAADGLCGFRFFHNHDPRVLDICLADPRCAKIVLTRNPLDTYVSLKIAQATGQWKLTNATHAKTQRIRFDADEFTGHLRAIQDFQTILLHRLQTTGQTAFFIGYDDLQDIAVLNGLAAFLGLPARLTNLDRKLKKQNPAPFADKVSNLAEMESALRAIDPFDLSRTPNFEPRKGPAIPTYMAAARTGLIYMPLRSGPQDTVADWFVALDDAPPITDFSQKSLRQWQNEHALFRRFTVLRHPVARAHVAFCDHILTTGDGHYPHLRATLRKVHKLPIPEGGPDLDHPSDYDPAAHRAGFLAFLEFLCSNLAGQTSVRVDAAWASQLTLLQGMAQVALPDVILHEDDIPRALPLLAAQVGRLDAPLPRLVAHRHVHWLEAVYDPVIEATARTAYARDYETFGFTNWR</sequence>